<reference evidence="1" key="2">
    <citation type="submission" date="2020-09" db="EMBL/GenBank/DDBJ databases">
        <authorList>
            <person name="Sun Q."/>
            <person name="Zhou Y."/>
        </authorList>
    </citation>
    <scope>NUCLEOTIDE SEQUENCE</scope>
    <source>
        <strain evidence="1">CGMCC 1.15493</strain>
    </source>
</reference>
<dbReference type="RefSeq" id="WP_188851941.1">
    <property type="nucleotide sequence ID" value="NZ_BMJJ01000007.1"/>
</dbReference>
<organism evidence="1 2">
    <name type="scientific">Aureimonas glaciei</name>
    <dbReference type="NCBI Taxonomy" id="1776957"/>
    <lineage>
        <taxon>Bacteria</taxon>
        <taxon>Pseudomonadati</taxon>
        <taxon>Pseudomonadota</taxon>
        <taxon>Alphaproteobacteria</taxon>
        <taxon>Hyphomicrobiales</taxon>
        <taxon>Aurantimonadaceae</taxon>
        <taxon>Aureimonas</taxon>
    </lineage>
</organism>
<comment type="caution">
    <text evidence="1">The sequence shown here is derived from an EMBL/GenBank/DDBJ whole genome shotgun (WGS) entry which is preliminary data.</text>
</comment>
<name>A0A916XZM7_9HYPH</name>
<accession>A0A916XZM7</accession>
<dbReference type="Proteomes" id="UP000613160">
    <property type="component" value="Unassembled WGS sequence"/>
</dbReference>
<evidence type="ECO:0000313" key="2">
    <source>
        <dbReference type="Proteomes" id="UP000613160"/>
    </source>
</evidence>
<protein>
    <submittedName>
        <fullName evidence="1">Uncharacterized protein</fullName>
    </submittedName>
</protein>
<dbReference type="AlphaFoldDB" id="A0A916XZM7"/>
<dbReference type="EMBL" id="BMJJ01000007">
    <property type="protein sequence ID" value="GGD24491.1"/>
    <property type="molecule type" value="Genomic_DNA"/>
</dbReference>
<evidence type="ECO:0000313" key="1">
    <source>
        <dbReference type="EMBL" id="GGD24491.1"/>
    </source>
</evidence>
<proteinExistence type="predicted"/>
<sequence>MNAEQEWTDMLFPPLIFRDIDGKLHTFLAPCSQTRINGGRREYRVREETVGEFFDRAW</sequence>
<keyword evidence="2" id="KW-1185">Reference proteome</keyword>
<gene>
    <name evidence="1" type="ORF">GCM10011335_29230</name>
</gene>
<reference evidence="1" key="1">
    <citation type="journal article" date="2014" name="Int. J. Syst. Evol. Microbiol.">
        <title>Complete genome sequence of Corynebacterium casei LMG S-19264T (=DSM 44701T), isolated from a smear-ripened cheese.</title>
        <authorList>
            <consortium name="US DOE Joint Genome Institute (JGI-PGF)"/>
            <person name="Walter F."/>
            <person name="Albersmeier A."/>
            <person name="Kalinowski J."/>
            <person name="Ruckert C."/>
        </authorList>
    </citation>
    <scope>NUCLEOTIDE SEQUENCE</scope>
    <source>
        <strain evidence="1">CGMCC 1.15493</strain>
    </source>
</reference>